<dbReference type="EMBL" id="AUZY01002021">
    <property type="protein sequence ID" value="EQD73289.1"/>
    <property type="molecule type" value="Genomic_DNA"/>
</dbReference>
<reference evidence="1" key="2">
    <citation type="journal article" date="2014" name="ISME J.">
        <title>Microbial stratification in low pH oxic and suboxic macroscopic growths along an acid mine drainage.</title>
        <authorList>
            <person name="Mendez-Garcia C."/>
            <person name="Mesa V."/>
            <person name="Sprenger R.R."/>
            <person name="Richter M."/>
            <person name="Diez M.S."/>
            <person name="Solano J."/>
            <person name="Bargiela R."/>
            <person name="Golyshina O.V."/>
            <person name="Manteca A."/>
            <person name="Ramos J.L."/>
            <person name="Gallego J.R."/>
            <person name="Llorente I."/>
            <person name="Martins Dos Santos V.A."/>
            <person name="Jensen O.N."/>
            <person name="Pelaez A.I."/>
            <person name="Sanchez J."/>
            <person name="Ferrer M."/>
        </authorList>
    </citation>
    <scope>NUCLEOTIDE SEQUENCE</scope>
</reference>
<organism evidence="1">
    <name type="scientific">mine drainage metagenome</name>
    <dbReference type="NCBI Taxonomy" id="410659"/>
    <lineage>
        <taxon>unclassified sequences</taxon>
        <taxon>metagenomes</taxon>
        <taxon>ecological metagenomes</taxon>
    </lineage>
</organism>
<evidence type="ECO:0000313" key="1">
    <source>
        <dbReference type="EMBL" id="EQD73289.1"/>
    </source>
</evidence>
<dbReference type="Gene3D" id="6.10.30.10">
    <property type="match status" value="1"/>
</dbReference>
<protein>
    <submittedName>
        <fullName evidence="1">Cytoplasmic protein</fullName>
    </submittedName>
</protein>
<feature type="non-terminal residue" evidence="1">
    <location>
        <position position="113"/>
    </location>
</feature>
<reference evidence="1" key="1">
    <citation type="submission" date="2013-08" db="EMBL/GenBank/DDBJ databases">
        <authorList>
            <person name="Mendez C."/>
            <person name="Richter M."/>
            <person name="Ferrer M."/>
            <person name="Sanchez J."/>
        </authorList>
    </citation>
    <scope>NUCLEOTIDE SEQUENCE</scope>
</reference>
<dbReference type="SUPFAM" id="SSF50249">
    <property type="entry name" value="Nucleic acid-binding proteins"/>
    <property type="match status" value="1"/>
</dbReference>
<proteinExistence type="predicted"/>
<sequence>MTTRPPVFSKFREVQEELGRSGRAIYRDANGIDSLIVRYPYSINYIHSYAEDTEFFLALADGKLKGSKCTRKSCRTVYATPRGHCMACGAPTEWIDLPPRGRLHSWTTCHYGS</sequence>
<name>T1CVW3_9ZZZZ</name>
<accession>T1CVW3</accession>
<dbReference type="InterPro" id="IPR012340">
    <property type="entry name" value="NA-bd_OB-fold"/>
</dbReference>
<gene>
    <name evidence="1" type="ORF">B1B_03296</name>
</gene>
<comment type="caution">
    <text evidence="1">The sequence shown here is derived from an EMBL/GenBank/DDBJ whole genome shotgun (WGS) entry which is preliminary data.</text>
</comment>
<dbReference type="AlphaFoldDB" id="T1CVW3"/>